<dbReference type="Proteomes" id="UP001345013">
    <property type="component" value="Unassembled WGS sequence"/>
</dbReference>
<evidence type="ECO:0000256" key="1">
    <source>
        <dbReference type="SAM" id="MobiDB-lite"/>
    </source>
</evidence>
<dbReference type="EMBL" id="JAVRRG010000011">
    <property type="protein sequence ID" value="KAK5099062.1"/>
    <property type="molecule type" value="Genomic_DNA"/>
</dbReference>
<protein>
    <submittedName>
        <fullName evidence="3">Uncharacterized protein</fullName>
    </submittedName>
</protein>
<evidence type="ECO:0000256" key="2">
    <source>
        <dbReference type="SAM" id="Phobius"/>
    </source>
</evidence>
<keyword evidence="4" id="KW-1185">Reference proteome</keyword>
<proteinExistence type="predicted"/>
<feature type="transmembrane region" description="Helical" evidence="2">
    <location>
        <begin position="118"/>
        <end position="142"/>
    </location>
</feature>
<keyword evidence="2" id="KW-1133">Transmembrane helix</keyword>
<keyword evidence="2" id="KW-0472">Membrane</keyword>
<feature type="transmembrane region" description="Helical" evidence="2">
    <location>
        <begin position="60"/>
        <end position="81"/>
    </location>
</feature>
<reference evidence="3 4" key="1">
    <citation type="submission" date="2023-08" db="EMBL/GenBank/DDBJ databases">
        <title>Black Yeasts Isolated from many extreme environments.</title>
        <authorList>
            <person name="Coleine C."/>
            <person name="Stajich J.E."/>
            <person name="Selbmann L."/>
        </authorList>
    </citation>
    <scope>NUCLEOTIDE SEQUENCE [LARGE SCALE GENOMIC DNA]</scope>
    <source>
        <strain evidence="3 4">CCFEE 5885</strain>
    </source>
</reference>
<name>A0ABR0KMG1_9EURO</name>
<comment type="caution">
    <text evidence="3">The sequence shown here is derived from an EMBL/GenBank/DDBJ whole genome shotgun (WGS) entry which is preliminary data.</text>
</comment>
<feature type="transmembrane region" description="Helical" evidence="2">
    <location>
        <begin position="183"/>
        <end position="201"/>
    </location>
</feature>
<organism evidence="3 4">
    <name type="scientific">Lithohypha guttulata</name>
    <dbReference type="NCBI Taxonomy" id="1690604"/>
    <lineage>
        <taxon>Eukaryota</taxon>
        <taxon>Fungi</taxon>
        <taxon>Dikarya</taxon>
        <taxon>Ascomycota</taxon>
        <taxon>Pezizomycotina</taxon>
        <taxon>Eurotiomycetes</taxon>
        <taxon>Chaetothyriomycetidae</taxon>
        <taxon>Chaetothyriales</taxon>
        <taxon>Trichomeriaceae</taxon>
        <taxon>Lithohypha</taxon>
    </lineage>
</organism>
<evidence type="ECO:0000313" key="4">
    <source>
        <dbReference type="Proteomes" id="UP001345013"/>
    </source>
</evidence>
<keyword evidence="2" id="KW-0812">Transmembrane</keyword>
<sequence length="773" mass="84120">MEMEDASKWRQKSGFGEHVLPSADSDPFLHPHTLPSCSSEANNSLGEATAYPTRHYHVSFAVLAYICLALFAWISTCILSFRPFFWPTYFADTTQTLGYSDLGHLYSKNQQWFQATRVLQSIVSVLAIPLTSAICAKAAVVFTQRSSRRTSLSLRQTMALADKGWASPATVLRASTPQGFKHIGSSFLLIAVVINLLGLVVTPLQEIFLTQVGIKVPNQISTIYYQNDLLDLFGRNDTASQNSESVVLLQRALESASTIDLQIHLWTNQTVTSCAKPAGEGTDVALAAILADYGSICGVAASLEYLSLAYHQAVGDGILLAGLDPLQNVTSTLHPFLAQLPNNFSTGVLQQFIPRINTSATYDPITEIEFPSDCETLAGSFYGEYGNTTEGWSVVACMPYDQRLSPWKATHLRQDFSETLFLNISGEYFKATVNTTAGYFELPNYANNQRFSDILDRDPNELCGVSCPPEGGIGARDNPKAQNNGLSELYGDRAPPPPAGPPASQIHNLELVRNKGPLLTTALAIFGNHSFIAKCTAHPELFTAIEDADSTCVNVLPLGQLAGLPCIDGTQDATSQISSWLRLFTDTNENSDTSATWNMPNLLNQAAFLSNEILLTWRNLTSTQSWLQVNYDNGVDTLVPRISNAGIIVTSIFLAAQLLGLSILAVYACWTGVWTDALDAFTMLRLGAAVGGARLPLWLAKDIDNLAVLDQTPGWVGDASEGDGVGHLALGAYPMIEARTRYRCFDESSLKQRPWQPAVRGRSPTQPLHVSST</sequence>
<gene>
    <name evidence="3" type="ORF">LTR24_001463</name>
</gene>
<accession>A0ABR0KMG1</accession>
<evidence type="ECO:0000313" key="3">
    <source>
        <dbReference type="EMBL" id="KAK5099062.1"/>
    </source>
</evidence>
<feature type="region of interest" description="Disordered" evidence="1">
    <location>
        <begin position="473"/>
        <end position="502"/>
    </location>
</feature>